<protein>
    <submittedName>
        <fullName evidence="1">Uncharacterized protein</fullName>
    </submittedName>
</protein>
<dbReference type="Proteomes" id="UP000004728">
    <property type="component" value="Unassembled WGS sequence"/>
</dbReference>
<proteinExistence type="predicted"/>
<keyword evidence="2" id="KW-1185">Reference proteome</keyword>
<dbReference type="HOGENOM" id="CLU_3219327_0_0_5"/>
<evidence type="ECO:0000313" key="1">
    <source>
        <dbReference type="EMBL" id="EGD60710.1"/>
    </source>
</evidence>
<organism evidence="1 2">
    <name type="scientific">Novosphingobium nitrogenifigens DSM 19370</name>
    <dbReference type="NCBI Taxonomy" id="983920"/>
    <lineage>
        <taxon>Bacteria</taxon>
        <taxon>Pseudomonadati</taxon>
        <taxon>Pseudomonadota</taxon>
        <taxon>Alphaproteobacteria</taxon>
        <taxon>Sphingomonadales</taxon>
        <taxon>Sphingomonadaceae</taxon>
        <taxon>Novosphingobium</taxon>
    </lineage>
</organism>
<dbReference type="AlphaFoldDB" id="F1Z3W6"/>
<dbReference type="STRING" id="983920.Y88_1791"/>
<sequence>MVGIVIRENQEFRFFLLSNNIHFGYKTTASSFDERALGKVDLLP</sequence>
<gene>
    <name evidence="1" type="ORF">Y88_1791</name>
</gene>
<dbReference type="EMBL" id="AEWJ01000013">
    <property type="protein sequence ID" value="EGD60710.1"/>
    <property type="molecule type" value="Genomic_DNA"/>
</dbReference>
<comment type="caution">
    <text evidence="1">The sequence shown here is derived from an EMBL/GenBank/DDBJ whole genome shotgun (WGS) entry which is preliminary data.</text>
</comment>
<accession>F1Z3W6</accession>
<reference evidence="1 2" key="1">
    <citation type="journal article" date="2012" name="J. Bacteriol.">
        <title>Draft Genome Sequence of Novosphingobium nitrogenifigens Y88T.</title>
        <authorList>
            <person name="Strabala T.J."/>
            <person name="Macdonald L."/>
            <person name="Liu V."/>
            <person name="Smit A.M."/>
        </authorList>
    </citation>
    <scope>NUCLEOTIDE SEQUENCE [LARGE SCALE GENOMIC DNA]</scope>
    <source>
        <strain evidence="1 2">DSM 19370</strain>
    </source>
</reference>
<evidence type="ECO:0000313" key="2">
    <source>
        <dbReference type="Proteomes" id="UP000004728"/>
    </source>
</evidence>
<dbReference type="InParanoid" id="F1Z3W6"/>
<name>F1Z3W6_9SPHN</name>